<evidence type="ECO:0000313" key="4">
    <source>
        <dbReference type="EMBL" id="KXG48617.1"/>
    </source>
</evidence>
<evidence type="ECO:0008006" key="6">
    <source>
        <dbReference type="Google" id="ProtNLM"/>
    </source>
</evidence>
<accession>A0A135LI23</accession>
<feature type="compositionally biased region" description="Polar residues" evidence="3">
    <location>
        <begin position="57"/>
        <end position="70"/>
    </location>
</feature>
<comment type="caution">
    <text evidence="4">The sequence shown here is derived from an EMBL/GenBank/DDBJ whole genome shotgun (WGS) entry which is preliminary data.</text>
</comment>
<gene>
    <name evidence="4" type="ORF">PGRI_024870</name>
</gene>
<feature type="region of interest" description="Disordered" evidence="3">
    <location>
        <begin position="14"/>
        <end position="33"/>
    </location>
</feature>
<keyword evidence="2" id="KW-0539">Nucleus</keyword>
<organism evidence="4 5">
    <name type="scientific">Penicillium patulum</name>
    <name type="common">Penicillium griseofulvum</name>
    <dbReference type="NCBI Taxonomy" id="5078"/>
    <lineage>
        <taxon>Eukaryota</taxon>
        <taxon>Fungi</taxon>
        <taxon>Dikarya</taxon>
        <taxon>Ascomycota</taxon>
        <taxon>Pezizomycotina</taxon>
        <taxon>Eurotiomycetes</taxon>
        <taxon>Eurotiomycetidae</taxon>
        <taxon>Eurotiales</taxon>
        <taxon>Aspergillaceae</taxon>
        <taxon>Penicillium</taxon>
    </lineage>
</organism>
<dbReference type="PANTHER" id="PTHR37534">
    <property type="entry name" value="TRANSCRIPTIONAL ACTIVATOR PROTEIN UGA3"/>
    <property type="match status" value="1"/>
</dbReference>
<dbReference type="OrthoDB" id="187139at2759"/>
<dbReference type="InterPro" id="IPR021858">
    <property type="entry name" value="Fun_TF"/>
</dbReference>
<dbReference type="GO" id="GO:0045944">
    <property type="term" value="P:positive regulation of transcription by RNA polymerase II"/>
    <property type="evidence" value="ECO:0007669"/>
    <property type="project" value="TreeGrafter"/>
</dbReference>
<dbReference type="RefSeq" id="XP_040647153.1">
    <property type="nucleotide sequence ID" value="XM_040790200.1"/>
</dbReference>
<dbReference type="OMA" id="MIPCIFD"/>
<protein>
    <recommendedName>
        <fullName evidence="6">Transcription factor</fullName>
    </recommendedName>
</protein>
<dbReference type="Pfam" id="PF11951">
    <property type="entry name" value="Fungal_trans_2"/>
    <property type="match status" value="1"/>
</dbReference>
<dbReference type="PANTHER" id="PTHR37534:SF43">
    <property type="entry name" value="FINGER DOMAIN PROTEIN, PUTATIVE (AFU_ORTHOLOGUE AFUA_1G01850)-RELATED"/>
    <property type="match status" value="1"/>
</dbReference>
<dbReference type="GO" id="GO:0005634">
    <property type="term" value="C:nucleus"/>
    <property type="evidence" value="ECO:0007669"/>
    <property type="project" value="UniProtKB-SubCell"/>
</dbReference>
<keyword evidence="5" id="KW-1185">Reference proteome</keyword>
<evidence type="ECO:0000313" key="5">
    <source>
        <dbReference type="Proteomes" id="UP000070168"/>
    </source>
</evidence>
<reference evidence="4 5" key="1">
    <citation type="journal article" date="2016" name="BMC Genomics">
        <title>Genome sequencing and secondary metabolism of the postharvest pathogen Penicillium griseofulvum.</title>
        <authorList>
            <person name="Banani H."/>
            <person name="Marcet-Houben M."/>
            <person name="Ballester A.R."/>
            <person name="Abbruscato P."/>
            <person name="Gonzalez-Candelas L."/>
            <person name="Gabaldon T."/>
            <person name="Spadaro D."/>
        </authorList>
    </citation>
    <scope>NUCLEOTIDE SEQUENCE [LARGE SCALE GENOMIC DNA]</scope>
    <source>
        <strain evidence="4 5">PG3</strain>
    </source>
</reference>
<comment type="subcellular location">
    <subcellularLocation>
        <location evidence="1">Nucleus</location>
    </subcellularLocation>
</comment>
<proteinExistence type="predicted"/>
<dbReference type="GeneID" id="63705500"/>
<evidence type="ECO:0000256" key="2">
    <source>
        <dbReference type="ARBA" id="ARBA00023242"/>
    </source>
</evidence>
<dbReference type="Proteomes" id="UP000070168">
    <property type="component" value="Unassembled WGS sequence"/>
</dbReference>
<dbReference type="EMBL" id="LHQR01000065">
    <property type="protein sequence ID" value="KXG48617.1"/>
    <property type="molecule type" value="Genomic_DNA"/>
</dbReference>
<dbReference type="GO" id="GO:0003700">
    <property type="term" value="F:DNA-binding transcription factor activity"/>
    <property type="evidence" value="ECO:0007669"/>
    <property type="project" value="TreeGrafter"/>
</dbReference>
<dbReference type="AlphaFoldDB" id="A0A135LI23"/>
<name>A0A135LI23_PENPA</name>
<sequence>MPPDRHVQRIVRWPQTVPGKRNSSHGDEAQVSTTDEYRPNIFDVIEQANEMAMPGSPLSQRAPSISSSAGHSVINGDQSEDTTLHDETHNQRRLSTDTTSTTISDALVTSVSIGNVPPRSLSLMPGYDAESYQLLSHYLATTADCMANGSTPVNPFLLVITQSAAHRAFRSRDETDTIAHNHYTKALQHFRRGVTDFLDGKESNPLMLLVGALLMCFTETAKGDMNGTIFDHLSAANSLLVKLLAQSDSAVPRDLKDFVIEYYTYTATVSMISIDARFSGQLFLNLDLEQRSRELLQTQYVGNLCGCWLELLLLIPCIFDLGRQWVMDDTQVVVPTADDIAMFASIQSQILRWSPYANVGREVHLAGLIFQESILIYLYTSLGGFQYTRDGMYKGMVENAVTEAMSYLGELSPSARINSGLCWPIAVVGSCLLNADQQDCLRGRLNAMTQKFGLGNMHRTLLLLEAMWQSPASEAGPWNICRAMQQNQIWISFA</sequence>
<evidence type="ECO:0000256" key="3">
    <source>
        <dbReference type="SAM" id="MobiDB-lite"/>
    </source>
</evidence>
<dbReference type="GO" id="GO:0000976">
    <property type="term" value="F:transcription cis-regulatory region binding"/>
    <property type="evidence" value="ECO:0007669"/>
    <property type="project" value="TreeGrafter"/>
</dbReference>
<evidence type="ECO:0000256" key="1">
    <source>
        <dbReference type="ARBA" id="ARBA00004123"/>
    </source>
</evidence>
<feature type="region of interest" description="Disordered" evidence="3">
    <location>
        <begin position="54"/>
        <end position="98"/>
    </location>
</feature>
<dbReference type="STRING" id="5078.A0A135LI23"/>